<feature type="transmembrane region" description="Helical" evidence="1">
    <location>
        <begin position="21"/>
        <end position="47"/>
    </location>
</feature>
<dbReference type="Proteomes" id="UP000652761">
    <property type="component" value="Unassembled WGS sequence"/>
</dbReference>
<evidence type="ECO:0000313" key="3">
    <source>
        <dbReference type="Proteomes" id="UP000652761"/>
    </source>
</evidence>
<dbReference type="AlphaFoldDB" id="A0A843VV34"/>
<keyword evidence="1" id="KW-1133">Transmembrane helix</keyword>
<accession>A0A843VV34</accession>
<keyword evidence="1" id="KW-0472">Membrane</keyword>
<feature type="transmembrane region" description="Helical" evidence="1">
    <location>
        <begin position="149"/>
        <end position="174"/>
    </location>
</feature>
<evidence type="ECO:0000313" key="2">
    <source>
        <dbReference type="EMBL" id="MQL96834.1"/>
    </source>
</evidence>
<proteinExistence type="predicted"/>
<gene>
    <name evidence="2" type="ORF">Taro_029520</name>
</gene>
<comment type="caution">
    <text evidence="2">The sequence shown here is derived from an EMBL/GenBank/DDBJ whole genome shotgun (WGS) entry which is preliminary data.</text>
</comment>
<keyword evidence="3" id="KW-1185">Reference proteome</keyword>
<feature type="transmembrane region" description="Helical" evidence="1">
    <location>
        <begin position="122"/>
        <end position="142"/>
    </location>
</feature>
<organism evidence="2 3">
    <name type="scientific">Colocasia esculenta</name>
    <name type="common">Wild taro</name>
    <name type="synonym">Arum esculentum</name>
    <dbReference type="NCBI Taxonomy" id="4460"/>
    <lineage>
        <taxon>Eukaryota</taxon>
        <taxon>Viridiplantae</taxon>
        <taxon>Streptophyta</taxon>
        <taxon>Embryophyta</taxon>
        <taxon>Tracheophyta</taxon>
        <taxon>Spermatophyta</taxon>
        <taxon>Magnoliopsida</taxon>
        <taxon>Liliopsida</taxon>
        <taxon>Araceae</taxon>
        <taxon>Aroideae</taxon>
        <taxon>Colocasieae</taxon>
        <taxon>Colocasia</taxon>
    </lineage>
</organism>
<name>A0A843VV34_COLES</name>
<evidence type="ECO:0000256" key="1">
    <source>
        <dbReference type="SAM" id="Phobius"/>
    </source>
</evidence>
<protein>
    <submittedName>
        <fullName evidence="2">Uncharacterized protein</fullName>
    </submittedName>
</protein>
<reference evidence="2" key="1">
    <citation type="submission" date="2017-07" db="EMBL/GenBank/DDBJ databases">
        <title>Taro Niue Genome Assembly and Annotation.</title>
        <authorList>
            <person name="Atibalentja N."/>
            <person name="Keating K."/>
            <person name="Fields C.J."/>
        </authorList>
    </citation>
    <scope>NUCLEOTIDE SEQUENCE</scope>
    <source>
        <strain evidence="2">Niue_2</strain>
        <tissue evidence="2">Leaf</tissue>
    </source>
</reference>
<dbReference type="EMBL" id="NMUH01001965">
    <property type="protein sequence ID" value="MQL96834.1"/>
    <property type="molecule type" value="Genomic_DNA"/>
</dbReference>
<sequence length="626" mass="67743">MVSCYLPEQFGALGPCWLVRALFQCMLGGALACALEAFHVIVLVFCLSIGRNRGGASCSRALGCRCGLLLPMRQSRCFMFLCLNGWGRRGLLCRFRLAHRVLVLECFGFVPSGAFVHCVVPWVASGTCYSTMCCAVCLFVALSVVRQVVVVACVLVSFSLSERVCLVVVPYFGLGPSKVDMLSSTSAAISVPQLCTLSSFTGDKSELLIAWSQQRVPLRRSGRGGVGRLVRRGGAASWSEEEIVDHREGPSWLVGSPGLRIPSIYLSADVATARRVATSEEAYVRRDRVCCRDTLPHRDKVGVVEPIPIAMRLSPLLGTPVLGSLLREYSGLRAYSSWQPTRRTLELRGKRGLDSGAESFVELSCLGWDAEVVEFRSWVPVRSGTSVYGFQTLRCTWGPGWFCLWGLDPVEVFRGCFHCVPDSVGDMVVVLGARRRWSFLREGPNGLALLVEVGTLDHLALACTPPPWRWCFPRGLGYGSVRNPCSWLTCSPPLVVCCNLALGVFSKRSAPEHPSAEDETYREVAMMSRLVRLLSSGRVRAGWRRRGGSRGPIASSGSPLSVYVTLGVVSTGTTSDVKVAGTIPGAAVDDVPAGVEGTASAVPAMSTREADISTTAANEDAVYLHK</sequence>
<keyword evidence="1" id="KW-0812">Transmembrane</keyword>
<feature type="transmembrane region" description="Helical" evidence="1">
    <location>
        <begin position="97"/>
        <end position="116"/>
    </location>
</feature>